<proteinExistence type="predicted"/>
<dbReference type="InterPro" id="IPR011992">
    <property type="entry name" value="EF-hand-dom_pair"/>
</dbReference>
<accession>A0ABD1Z7M6</accession>
<keyword evidence="3" id="KW-0106">Calcium</keyword>
<dbReference type="InterPro" id="IPR039647">
    <property type="entry name" value="EF_hand_pair_protein_CML-like"/>
</dbReference>
<dbReference type="PANTHER" id="PTHR10891">
    <property type="entry name" value="EF-HAND CALCIUM-BINDING DOMAIN CONTAINING PROTEIN"/>
    <property type="match status" value="1"/>
</dbReference>
<gene>
    <name evidence="6" type="ORF">R1flu_011378</name>
</gene>
<evidence type="ECO:0000313" key="6">
    <source>
        <dbReference type="EMBL" id="KAL2643791.1"/>
    </source>
</evidence>
<dbReference type="Gene3D" id="1.10.238.10">
    <property type="entry name" value="EF-hand"/>
    <property type="match status" value="2"/>
</dbReference>
<evidence type="ECO:0000256" key="2">
    <source>
        <dbReference type="ARBA" id="ARBA00022737"/>
    </source>
</evidence>
<feature type="domain" description="EF-hand" evidence="5">
    <location>
        <begin position="122"/>
        <end position="157"/>
    </location>
</feature>
<feature type="domain" description="EF-hand" evidence="5">
    <location>
        <begin position="198"/>
        <end position="233"/>
    </location>
</feature>
<evidence type="ECO:0000256" key="1">
    <source>
        <dbReference type="ARBA" id="ARBA00022723"/>
    </source>
</evidence>
<feature type="compositionally biased region" description="Basic residues" evidence="4">
    <location>
        <begin position="25"/>
        <end position="37"/>
    </location>
</feature>
<name>A0ABD1Z7M6_9MARC</name>
<evidence type="ECO:0000256" key="3">
    <source>
        <dbReference type="ARBA" id="ARBA00022837"/>
    </source>
</evidence>
<dbReference type="Pfam" id="PF13499">
    <property type="entry name" value="EF-hand_7"/>
    <property type="match status" value="2"/>
</dbReference>
<feature type="compositionally biased region" description="Low complexity" evidence="4">
    <location>
        <begin position="63"/>
        <end position="74"/>
    </location>
</feature>
<protein>
    <recommendedName>
        <fullName evidence="5">EF-hand domain-containing protein</fullName>
    </recommendedName>
</protein>
<keyword evidence="1" id="KW-0479">Metal-binding</keyword>
<dbReference type="InterPro" id="IPR018247">
    <property type="entry name" value="EF_Hand_1_Ca_BS"/>
</dbReference>
<organism evidence="6 7">
    <name type="scientific">Riccia fluitans</name>
    <dbReference type="NCBI Taxonomy" id="41844"/>
    <lineage>
        <taxon>Eukaryota</taxon>
        <taxon>Viridiplantae</taxon>
        <taxon>Streptophyta</taxon>
        <taxon>Embryophyta</taxon>
        <taxon>Marchantiophyta</taxon>
        <taxon>Marchantiopsida</taxon>
        <taxon>Marchantiidae</taxon>
        <taxon>Marchantiales</taxon>
        <taxon>Ricciaceae</taxon>
        <taxon>Riccia</taxon>
    </lineage>
</organism>
<feature type="domain" description="EF-hand" evidence="5">
    <location>
        <begin position="161"/>
        <end position="196"/>
    </location>
</feature>
<feature type="region of interest" description="Disordered" evidence="4">
    <location>
        <begin position="1"/>
        <end position="85"/>
    </location>
</feature>
<dbReference type="SMART" id="SM00054">
    <property type="entry name" value="EFh"/>
    <property type="match status" value="4"/>
</dbReference>
<dbReference type="Proteomes" id="UP001605036">
    <property type="component" value="Unassembled WGS sequence"/>
</dbReference>
<keyword evidence="2" id="KW-0677">Repeat</keyword>
<dbReference type="FunFam" id="1.10.238.10:FF:000001">
    <property type="entry name" value="Calmodulin 1"/>
    <property type="match status" value="1"/>
</dbReference>
<evidence type="ECO:0000259" key="5">
    <source>
        <dbReference type="PROSITE" id="PS50222"/>
    </source>
</evidence>
<feature type="domain" description="EF-hand" evidence="5">
    <location>
        <begin position="86"/>
        <end position="121"/>
    </location>
</feature>
<reference evidence="6 7" key="1">
    <citation type="submission" date="2024-09" db="EMBL/GenBank/DDBJ databases">
        <title>Chromosome-scale assembly of Riccia fluitans.</title>
        <authorList>
            <person name="Paukszto L."/>
            <person name="Sawicki J."/>
            <person name="Karawczyk K."/>
            <person name="Piernik-Szablinska J."/>
            <person name="Szczecinska M."/>
            <person name="Mazdziarz M."/>
        </authorList>
    </citation>
    <scope>NUCLEOTIDE SEQUENCE [LARGE SCALE GENOMIC DNA]</scope>
    <source>
        <strain evidence="6">Rf_01</strain>
        <tissue evidence="6">Aerial parts of the thallus</tissue>
    </source>
</reference>
<dbReference type="PROSITE" id="PS50222">
    <property type="entry name" value="EF_HAND_2"/>
    <property type="match status" value="4"/>
</dbReference>
<comment type="caution">
    <text evidence="6">The sequence shown here is derived from an EMBL/GenBank/DDBJ whole genome shotgun (WGS) entry which is preliminary data.</text>
</comment>
<evidence type="ECO:0000256" key="4">
    <source>
        <dbReference type="SAM" id="MobiDB-lite"/>
    </source>
</evidence>
<evidence type="ECO:0000313" key="7">
    <source>
        <dbReference type="Proteomes" id="UP001605036"/>
    </source>
</evidence>
<dbReference type="EMBL" id="JBHFFA010000002">
    <property type="protein sequence ID" value="KAL2643791.1"/>
    <property type="molecule type" value="Genomic_DNA"/>
</dbReference>
<dbReference type="CDD" id="cd00051">
    <property type="entry name" value="EFh"/>
    <property type="match status" value="1"/>
</dbReference>
<dbReference type="PROSITE" id="PS00018">
    <property type="entry name" value="EF_HAND_1"/>
    <property type="match status" value="4"/>
</dbReference>
<dbReference type="InterPro" id="IPR002048">
    <property type="entry name" value="EF_hand_dom"/>
</dbReference>
<keyword evidence="7" id="KW-1185">Reference proteome</keyword>
<dbReference type="SUPFAM" id="SSF47473">
    <property type="entry name" value="EF-hand"/>
    <property type="match status" value="1"/>
</dbReference>
<sequence>MGLLRYLLKKKSHETKQKQVEGSSHHSHLHWPFHSHSHSGSNHGSSHQSSRNSYSDSHEPSTRHSSSGRSGTSRNKPSVDDFIDHEHEKRMVEAFRIIDKDGDGKISMAELGLMWHSLGENITDEELFYMIRDADSDGDGLIDFQEFAKLQKIMGMEDDEEMSREIKLAFNVADVDHSGRISAAELQKVLKQLGQQKVTLAECVDMCNLVDDDGDGMISYEEFERLMKSTAFAH</sequence>
<feature type="compositionally biased region" description="Low complexity" evidence="4">
    <location>
        <begin position="38"/>
        <end position="55"/>
    </location>
</feature>
<dbReference type="AlphaFoldDB" id="A0ABD1Z7M6"/>
<dbReference type="FunFam" id="1.10.238.10:FF:000003">
    <property type="entry name" value="Calmodulin A"/>
    <property type="match status" value="1"/>
</dbReference>
<dbReference type="GO" id="GO:0046872">
    <property type="term" value="F:metal ion binding"/>
    <property type="evidence" value="ECO:0007669"/>
    <property type="project" value="UniProtKB-KW"/>
</dbReference>